<dbReference type="Proteomes" id="UP000243797">
    <property type="component" value="Unassembled WGS sequence"/>
</dbReference>
<evidence type="ECO:0000256" key="1">
    <source>
        <dbReference type="SAM" id="MobiDB-lite"/>
    </source>
</evidence>
<feature type="region of interest" description="Disordered" evidence="1">
    <location>
        <begin position="211"/>
        <end position="317"/>
    </location>
</feature>
<feature type="compositionally biased region" description="Polar residues" evidence="1">
    <location>
        <begin position="85"/>
        <end position="100"/>
    </location>
</feature>
<reference evidence="2 3" key="1">
    <citation type="submission" date="2017-06" db="EMBL/GenBank/DDBJ databases">
        <title>Draft genome sequence of a variant of Elsinoe murrayae.</title>
        <authorList>
            <person name="Cheng Q."/>
        </authorList>
    </citation>
    <scope>NUCLEOTIDE SEQUENCE [LARGE SCALE GENOMIC DNA]</scope>
    <source>
        <strain evidence="2 3">CQ-2017a</strain>
    </source>
</reference>
<feature type="compositionally biased region" description="Basic and acidic residues" evidence="1">
    <location>
        <begin position="111"/>
        <end position="136"/>
    </location>
</feature>
<feature type="compositionally biased region" description="Basic and acidic residues" evidence="1">
    <location>
        <begin position="73"/>
        <end position="84"/>
    </location>
</feature>
<proteinExistence type="predicted"/>
<dbReference type="AlphaFoldDB" id="A0A2K1R1D3"/>
<organism evidence="2 3">
    <name type="scientific">Sphaceloma murrayae</name>
    <dbReference type="NCBI Taxonomy" id="2082308"/>
    <lineage>
        <taxon>Eukaryota</taxon>
        <taxon>Fungi</taxon>
        <taxon>Dikarya</taxon>
        <taxon>Ascomycota</taxon>
        <taxon>Pezizomycotina</taxon>
        <taxon>Dothideomycetes</taxon>
        <taxon>Dothideomycetidae</taxon>
        <taxon>Myriangiales</taxon>
        <taxon>Elsinoaceae</taxon>
        <taxon>Sphaceloma</taxon>
    </lineage>
</organism>
<feature type="compositionally biased region" description="Low complexity" evidence="1">
    <location>
        <begin position="229"/>
        <end position="238"/>
    </location>
</feature>
<protein>
    <submittedName>
        <fullName evidence="2">Uncharacterized protein</fullName>
    </submittedName>
</protein>
<dbReference type="EMBL" id="NKHZ01000015">
    <property type="protein sequence ID" value="PNS21060.1"/>
    <property type="molecule type" value="Genomic_DNA"/>
</dbReference>
<keyword evidence="3" id="KW-1185">Reference proteome</keyword>
<accession>A0A2K1R1D3</accession>
<comment type="caution">
    <text evidence="2">The sequence shown here is derived from an EMBL/GenBank/DDBJ whole genome shotgun (WGS) entry which is preliminary data.</text>
</comment>
<feature type="compositionally biased region" description="Polar residues" evidence="1">
    <location>
        <begin position="139"/>
        <end position="148"/>
    </location>
</feature>
<name>A0A2K1R1D3_9PEZI</name>
<sequence length="317" mass="34956">MGLFDAEGWGADDWAWWWAEELGEEAEGSGSGSEEEWAVWEGAGCPQGGDTDAVAGSEEGVRWSDMLLGSRELGSKSKEHKDSTSRGTYSVQQTKVTPQYSDDDDAEDEREESHRPEARARQPRPNRHERAKEARRTCKSQSPSSYATGTRPPTGEPLSSRPSSRNREKTSTSGECCYHASLVRARDQGLIDAALLARIEADLPPCPCHNPHCSDPRTQRPLETMTRPSATSTSASTSQVHRPSPFLLVLRPPSNKRRSTIATPSPDLPALPEDRALPSSSSEPERRDRRIRVSPGRRPLDVDCLPDMATRAAREDD</sequence>
<feature type="region of interest" description="Disordered" evidence="1">
    <location>
        <begin position="21"/>
        <end position="179"/>
    </location>
</feature>
<dbReference type="InParanoid" id="A0A2K1R1D3"/>
<feature type="compositionally biased region" description="Acidic residues" evidence="1">
    <location>
        <begin position="21"/>
        <end position="38"/>
    </location>
</feature>
<evidence type="ECO:0000313" key="3">
    <source>
        <dbReference type="Proteomes" id="UP000243797"/>
    </source>
</evidence>
<evidence type="ECO:0000313" key="2">
    <source>
        <dbReference type="EMBL" id="PNS21060.1"/>
    </source>
</evidence>
<feature type="compositionally biased region" description="Acidic residues" evidence="1">
    <location>
        <begin position="101"/>
        <end position="110"/>
    </location>
</feature>
<gene>
    <name evidence="2" type="ORF">CAC42_3397</name>
</gene>